<dbReference type="AlphaFoldDB" id="A0A9N9GVJ3"/>
<proteinExistence type="predicted"/>
<evidence type="ECO:0000313" key="1">
    <source>
        <dbReference type="EMBL" id="CAG8637390.1"/>
    </source>
</evidence>
<reference evidence="1" key="1">
    <citation type="submission" date="2021-06" db="EMBL/GenBank/DDBJ databases">
        <authorList>
            <person name="Kallberg Y."/>
            <person name="Tangrot J."/>
            <person name="Rosling A."/>
        </authorList>
    </citation>
    <scope>NUCLEOTIDE SEQUENCE</scope>
    <source>
        <strain evidence="1">MT106</strain>
    </source>
</reference>
<protein>
    <submittedName>
        <fullName evidence="1">10037_t:CDS:1</fullName>
    </submittedName>
</protein>
<evidence type="ECO:0000313" key="2">
    <source>
        <dbReference type="Proteomes" id="UP000789831"/>
    </source>
</evidence>
<organism evidence="1 2">
    <name type="scientific">Ambispora gerdemannii</name>
    <dbReference type="NCBI Taxonomy" id="144530"/>
    <lineage>
        <taxon>Eukaryota</taxon>
        <taxon>Fungi</taxon>
        <taxon>Fungi incertae sedis</taxon>
        <taxon>Mucoromycota</taxon>
        <taxon>Glomeromycotina</taxon>
        <taxon>Glomeromycetes</taxon>
        <taxon>Archaeosporales</taxon>
        <taxon>Ambisporaceae</taxon>
        <taxon>Ambispora</taxon>
    </lineage>
</organism>
<comment type="caution">
    <text evidence="1">The sequence shown here is derived from an EMBL/GenBank/DDBJ whole genome shotgun (WGS) entry which is preliminary data.</text>
</comment>
<name>A0A9N9GVJ3_9GLOM</name>
<dbReference type="Proteomes" id="UP000789831">
    <property type="component" value="Unassembled WGS sequence"/>
</dbReference>
<dbReference type="EMBL" id="CAJVPL010003723">
    <property type="protein sequence ID" value="CAG8637390.1"/>
    <property type="molecule type" value="Genomic_DNA"/>
</dbReference>
<gene>
    <name evidence="1" type="ORF">AGERDE_LOCUS10810</name>
</gene>
<feature type="non-terminal residue" evidence="1">
    <location>
        <position position="1"/>
    </location>
</feature>
<sequence>EENKKLKDQHNDQLKKICALYNTKANTYNSINFDSLYNNLEKRLKDEKGEAGRSLFRSYCHHLGNTYGEHEGANNEKATENQKNRIKNYLLKIWSEAEKEIDKHNQNHSTNHLAKAEQHSYTTLNPHQTNSNNKLATGLTLGVGGVI</sequence>
<accession>A0A9N9GVJ3</accession>
<keyword evidence="2" id="KW-1185">Reference proteome</keyword>